<reference evidence="2" key="1">
    <citation type="submission" date="2024-05" db="EMBL/GenBank/DDBJ databases">
        <authorList>
            <person name="Kim S."/>
            <person name="Heo J."/>
            <person name="Choi H."/>
            <person name="Choi Y."/>
            <person name="Kwon S.-W."/>
            <person name="Kim Y."/>
        </authorList>
    </citation>
    <scope>NUCLEOTIDE SEQUENCE</scope>
    <source>
        <strain evidence="2">KACC 23698</strain>
    </source>
</reference>
<protein>
    <submittedName>
        <fullName evidence="2">Medium chain dehydrogenase/reductase family protein</fullName>
    </submittedName>
</protein>
<dbReference type="Pfam" id="PF13602">
    <property type="entry name" value="ADH_zinc_N_2"/>
    <property type="match status" value="1"/>
</dbReference>
<evidence type="ECO:0000313" key="2">
    <source>
        <dbReference type="EMBL" id="XBO40353.1"/>
    </source>
</evidence>
<dbReference type="SUPFAM" id="SSF50129">
    <property type="entry name" value="GroES-like"/>
    <property type="match status" value="1"/>
</dbReference>
<name>A0AAU7JJB5_9HYPH</name>
<dbReference type="InterPro" id="IPR013154">
    <property type="entry name" value="ADH-like_N"/>
</dbReference>
<accession>A0AAU7JJB5</accession>
<dbReference type="Gene3D" id="3.90.180.10">
    <property type="entry name" value="Medium-chain alcohol dehydrogenases, catalytic domain"/>
    <property type="match status" value="1"/>
</dbReference>
<dbReference type="Pfam" id="PF08240">
    <property type="entry name" value="ADH_N"/>
    <property type="match status" value="1"/>
</dbReference>
<gene>
    <name evidence="2" type="ORF">ABEG18_06140</name>
</gene>
<proteinExistence type="predicted"/>
<dbReference type="InterPro" id="IPR020843">
    <property type="entry name" value="ER"/>
</dbReference>
<dbReference type="RefSeq" id="WP_406857209.1">
    <property type="nucleotide sequence ID" value="NZ_CP157484.1"/>
</dbReference>
<evidence type="ECO:0000259" key="1">
    <source>
        <dbReference type="SMART" id="SM00829"/>
    </source>
</evidence>
<dbReference type="GO" id="GO:0016491">
    <property type="term" value="F:oxidoreductase activity"/>
    <property type="evidence" value="ECO:0007669"/>
    <property type="project" value="InterPro"/>
</dbReference>
<organism evidence="2">
    <name type="scientific">Alsobacter sp. KACC 23698</name>
    <dbReference type="NCBI Taxonomy" id="3149229"/>
    <lineage>
        <taxon>Bacteria</taxon>
        <taxon>Pseudomonadati</taxon>
        <taxon>Pseudomonadota</taxon>
        <taxon>Alphaproteobacteria</taxon>
        <taxon>Hyphomicrobiales</taxon>
        <taxon>Alsobacteraceae</taxon>
        <taxon>Alsobacter</taxon>
    </lineage>
</organism>
<dbReference type="CDD" id="cd08273">
    <property type="entry name" value="MDR8"/>
    <property type="match status" value="1"/>
</dbReference>
<dbReference type="AlphaFoldDB" id="A0AAU7JJB5"/>
<dbReference type="SUPFAM" id="SSF51735">
    <property type="entry name" value="NAD(P)-binding Rossmann-fold domains"/>
    <property type="match status" value="1"/>
</dbReference>
<dbReference type="PANTHER" id="PTHR43677">
    <property type="entry name" value="SHORT-CHAIN DEHYDROGENASE/REDUCTASE"/>
    <property type="match status" value="1"/>
</dbReference>
<sequence>MSEPRNRVVQLTRFGGPEGLAVVDAPMPTARRGEVRIRVLASGIEFTDTVIRRRLYAQTIWRRPPFILGYDVVGEIDQLGPDVSGWRIGERVADLTVVGSNAAYRTLRAANLARVPPGVDAAESAALILSWTTAYQLLHRSARVRPGQRALVHGAAGAVGQALLVLGRFAGLQVWGAARGAHAALVRELGATPIDTERDDFTRVLPDGFDVVFDGIGEDRFRRSFAALKPGGVLCAFGYTASVQAKRRLGSILLALLSVYGGRWLLSWLPGGKRPRLYSINLMRALHPAWFREDLERLLGLLQAGAIRPKVAERITFDAVAAAHRRLEQGGLAGKLVLCPDLPSGGERGPPRP</sequence>
<dbReference type="EMBL" id="CP157484">
    <property type="protein sequence ID" value="XBO40353.1"/>
    <property type="molecule type" value="Genomic_DNA"/>
</dbReference>
<dbReference type="InterPro" id="IPR036291">
    <property type="entry name" value="NAD(P)-bd_dom_sf"/>
</dbReference>
<dbReference type="Gene3D" id="3.40.50.720">
    <property type="entry name" value="NAD(P)-binding Rossmann-like Domain"/>
    <property type="match status" value="1"/>
</dbReference>
<dbReference type="PANTHER" id="PTHR43677:SF4">
    <property type="entry name" value="QUINONE OXIDOREDUCTASE-LIKE PROTEIN 2"/>
    <property type="match status" value="1"/>
</dbReference>
<dbReference type="InterPro" id="IPR011032">
    <property type="entry name" value="GroES-like_sf"/>
</dbReference>
<dbReference type="SMART" id="SM00829">
    <property type="entry name" value="PKS_ER"/>
    <property type="match status" value="1"/>
</dbReference>
<dbReference type="InterPro" id="IPR051397">
    <property type="entry name" value="Zn-ADH-like_protein"/>
</dbReference>
<feature type="domain" description="Enoyl reductase (ER)" evidence="1">
    <location>
        <begin position="15"/>
        <end position="338"/>
    </location>
</feature>